<evidence type="ECO:0000256" key="5">
    <source>
        <dbReference type="SAM" id="SignalP"/>
    </source>
</evidence>
<keyword evidence="5" id="KW-0732">Signal</keyword>
<sequence length="427" mass="47849">MKLQEATQRMKPFIGQLLVLAAIFECRFAEIVEVCNPENFQISCQTNEVIYVKSAEFGRMDVGRCIKKKDDFLGCSNDVLSLLDQWCSGRQQCQFLVTNDDLEEANTNCLEILMKYLKIEYSCLKVEAMCSSSHPNRISGRNGYISSSILDRKVCGSSKSPWIISANPGQNIHLEIIDFNGESASSSFISCGSVYGFILERSLGINYTICGGQRRERTLYTSKTNSIEVHLFSKNSRKGAIFLIHHTVIGCSELVPPSHAWYKREGSEAVIGCDNNEKKWQVTCVKKRWVGDVGNCTEAVINYFISVVVISGIASIAIVLSVVAIVIGTVYINKYRIKQEMKRANLYKTYSTIGSNVQAYYRPVTVDQSENNATCWDMSLVPPNQMTLLSDKCTCPTLQMRNQGNGDKTEGERSLERQSLYSSIRST</sequence>
<organism evidence="8 9">
    <name type="scientific">Paralvinella palmiformis</name>
    <dbReference type="NCBI Taxonomy" id="53620"/>
    <lineage>
        <taxon>Eukaryota</taxon>
        <taxon>Metazoa</taxon>
        <taxon>Spiralia</taxon>
        <taxon>Lophotrochozoa</taxon>
        <taxon>Annelida</taxon>
        <taxon>Polychaeta</taxon>
        <taxon>Sedentaria</taxon>
        <taxon>Canalipalpata</taxon>
        <taxon>Terebellida</taxon>
        <taxon>Terebelliformia</taxon>
        <taxon>Alvinellidae</taxon>
        <taxon>Paralvinella</taxon>
    </lineage>
</organism>
<gene>
    <name evidence="8" type="ORF">LSH36_1487g00057</name>
</gene>
<dbReference type="InterPro" id="IPR000859">
    <property type="entry name" value="CUB_dom"/>
</dbReference>
<protein>
    <recommendedName>
        <fullName evidence="10">SUEL-type lectin domain-containing protein</fullName>
    </recommendedName>
</protein>
<feature type="chain" id="PRO_5042057597" description="SUEL-type lectin domain-containing protein" evidence="5">
    <location>
        <begin position="30"/>
        <end position="427"/>
    </location>
</feature>
<feature type="domain" description="CUB" evidence="6">
    <location>
        <begin position="130"/>
        <end position="249"/>
    </location>
</feature>
<name>A0AAD9MNU5_9ANNE</name>
<evidence type="ECO:0000313" key="8">
    <source>
        <dbReference type="EMBL" id="KAK2140095.1"/>
    </source>
</evidence>
<dbReference type="SUPFAM" id="SSF49854">
    <property type="entry name" value="Spermadhesin, CUB domain"/>
    <property type="match status" value="1"/>
</dbReference>
<keyword evidence="4" id="KW-1133">Transmembrane helix</keyword>
<keyword evidence="9" id="KW-1185">Reference proteome</keyword>
<evidence type="ECO:0000256" key="1">
    <source>
        <dbReference type="ARBA" id="ARBA00023157"/>
    </source>
</evidence>
<feature type="region of interest" description="Disordered" evidence="3">
    <location>
        <begin position="401"/>
        <end position="427"/>
    </location>
</feature>
<dbReference type="Pfam" id="PF02140">
    <property type="entry name" value="SUEL_Lectin"/>
    <property type="match status" value="1"/>
</dbReference>
<reference evidence="8" key="1">
    <citation type="journal article" date="2023" name="Mol. Biol. Evol.">
        <title>Third-Generation Sequencing Reveals the Adaptive Role of the Epigenome in Three Deep-Sea Polychaetes.</title>
        <authorList>
            <person name="Perez M."/>
            <person name="Aroh O."/>
            <person name="Sun Y."/>
            <person name="Lan Y."/>
            <person name="Juniper S.K."/>
            <person name="Young C.R."/>
            <person name="Angers B."/>
            <person name="Qian P.Y."/>
        </authorList>
    </citation>
    <scope>NUCLEOTIDE SEQUENCE</scope>
    <source>
        <strain evidence="8">P08H-3</strain>
    </source>
</reference>
<evidence type="ECO:0008006" key="10">
    <source>
        <dbReference type="Google" id="ProtNLM"/>
    </source>
</evidence>
<evidence type="ECO:0000256" key="3">
    <source>
        <dbReference type="SAM" id="MobiDB-lite"/>
    </source>
</evidence>
<comment type="caution">
    <text evidence="8">The sequence shown here is derived from an EMBL/GenBank/DDBJ whole genome shotgun (WGS) entry which is preliminary data.</text>
</comment>
<dbReference type="PROSITE" id="PS01180">
    <property type="entry name" value="CUB"/>
    <property type="match status" value="1"/>
</dbReference>
<dbReference type="Gene3D" id="2.60.120.290">
    <property type="entry name" value="Spermadhesin, CUB domain"/>
    <property type="match status" value="1"/>
</dbReference>
<dbReference type="InterPro" id="IPR035914">
    <property type="entry name" value="Sperma_CUB_dom_sf"/>
</dbReference>
<dbReference type="InterPro" id="IPR043159">
    <property type="entry name" value="Lectin_gal-bd_sf"/>
</dbReference>
<dbReference type="Gene3D" id="2.60.120.740">
    <property type="match status" value="1"/>
</dbReference>
<dbReference type="GO" id="GO:0030246">
    <property type="term" value="F:carbohydrate binding"/>
    <property type="evidence" value="ECO:0007669"/>
    <property type="project" value="InterPro"/>
</dbReference>
<evidence type="ECO:0000256" key="4">
    <source>
        <dbReference type="SAM" id="Phobius"/>
    </source>
</evidence>
<feature type="transmembrane region" description="Helical" evidence="4">
    <location>
        <begin position="303"/>
        <end position="332"/>
    </location>
</feature>
<dbReference type="Proteomes" id="UP001208570">
    <property type="component" value="Unassembled WGS sequence"/>
</dbReference>
<comment type="caution">
    <text evidence="2">Lacks conserved residue(s) required for the propagation of feature annotation.</text>
</comment>
<feature type="signal peptide" evidence="5">
    <location>
        <begin position="1"/>
        <end position="29"/>
    </location>
</feature>
<dbReference type="CDD" id="cd22823">
    <property type="entry name" value="Gal_Rha_Lectin"/>
    <property type="match status" value="1"/>
</dbReference>
<proteinExistence type="predicted"/>
<keyword evidence="4" id="KW-0472">Membrane</keyword>
<feature type="compositionally biased region" description="Basic and acidic residues" evidence="3">
    <location>
        <begin position="407"/>
        <end position="416"/>
    </location>
</feature>
<evidence type="ECO:0000259" key="6">
    <source>
        <dbReference type="PROSITE" id="PS01180"/>
    </source>
</evidence>
<evidence type="ECO:0000259" key="7">
    <source>
        <dbReference type="PROSITE" id="PS50228"/>
    </source>
</evidence>
<dbReference type="PANTHER" id="PTHR46780">
    <property type="entry name" value="PROTEIN EVA-1"/>
    <property type="match status" value="1"/>
</dbReference>
<dbReference type="InterPro" id="IPR000922">
    <property type="entry name" value="Lectin_gal-bd_dom"/>
</dbReference>
<evidence type="ECO:0000313" key="9">
    <source>
        <dbReference type="Proteomes" id="UP001208570"/>
    </source>
</evidence>
<keyword evidence="1" id="KW-1015">Disulfide bond</keyword>
<evidence type="ECO:0000256" key="2">
    <source>
        <dbReference type="PROSITE-ProRule" id="PRU00059"/>
    </source>
</evidence>
<accession>A0AAD9MNU5</accession>
<feature type="domain" description="SUEL-type lectin" evidence="7">
    <location>
        <begin position="34"/>
        <end position="124"/>
    </location>
</feature>
<keyword evidence="4" id="KW-0812">Transmembrane</keyword>
<dbReference type="EMBL" id="JAODUP010001487">
    <property type="protein sequence ID" value="KAK2140095.1"/>
    <property type="molecule type" value="Genomic_DNA"/>
</dbReference>
<feature type="compositionally biased region" description="Polar residues" evidence="3">
    <location>
        <begin position="417"/>
        <end position="427"/>
    </location>
</feature>
<dbReference type="PROSITE" id="PS50228">
    <property type="entry name" value="SUEL_LECTIN"/>
    <property type="match status" value="1"/>
</dbReference>
<dbReference type="AlphaFoldDB" id="A0AAD9MNU5"/>